<dbReference type="InterPro" id="IPR027381">
    <property type="entry name" value="LytR/CpsA/Psr_C"/>
</dbReference>
<sequence>MSETAERRPAGSRRRRPLPALIFLLVLALAALAVWWNVLSDENARDQAQAAACSSASAAPSALDPATVTLRVLNASDVAGRAGEVATTLQSRGFVVEEIANDASGNEVVGVGELRFGPRGASTAEFMALYLPGATSRPDTRATAVVDVVLGPDFAGLASQEQVDAALVPIADAEGAC</sequence>
<dbReference type="Pfam" id="PF13399">
    <property type="entry name" value="LytR_C"/>
    <property type="match status" value="1"/>
</dbReference>
<protein>
    <submittedName>
        <fullName evidence="3">LytR family transcriptional regulator</fullName>
    </submittedName>
</protein>
<keyword evidence="4" id="KW-1185">Reference proteome</keyword>
<dbReference type="EMBL" id="JACIBU010000001">
    <property type="protein sequence ID" value="MBB3674501.1"/>
    <property type="molecule type" value="Genomic_DNA"/>
</dbReference>
<gene>
    <name evidence="3" type="ORF">DMO24_14180</name>
    <name evidence="2" type="ORF">FHX36_000236</name>
</gene>
<evidence type="ECO:0000313" key="4">
    <source>
        <dbReference type="Proteomes" id="UP000247602"/>
    </source>
</evidence>
<reference evidence="2 5" key="2">
    <citation type="submission" date="2020-08" db="EMBL/GenBank/DDBJ databases">
        <title>Sequencing the genomes of 1000 actinobacteria strains.</title>
        <authorList>
            <person name="Klenk H.-P."/>
        </authorList>
    </citation>
    <scope>NUCLEOTIDE SEQUENCE [LARGE SCALE GENOMIC DNA]</scope>
    <source>
        <strain evidence="2 5">DSM 16678</strain>
    </source>
</reference>
<proteinExistence type="predicted"/>
<dbReference type="Proteomes" id="UP000580718">
    <property type="component" value="Unassembled WGS sequence"/>
</dbReference>
<dbReference type="Gene3D" id="3.30.70.2390">
    <property type="match status" value="1"/>
</dbReference>
<dbReference type="AlphaFoldDB" id="A0A323V734"/>
<organism evidence="3 4">
    <name type="scientific">Modestobacter versicolor</name>
    <dbReference type="NCBI Taxonomy" id="429133"/>
    <lineage>
        <taxon>Bacteria</taxon>
        <taxon>Bacillati</taxon>
        <taxon>Actinomycetota</taxon>
        <taxon>Actinomycetes</taxon>
        <taxon>Geodermatophilales</taxon>
        <taxon>Geodermatophilaceae</taxon>
        <taxon>Modestobacter</taxon>
    </lineage>
</organism>
<comment type="caution">
    <text evidence="3">The sequence shown here is derived from an EMBL/GenBank/DDBJ whole genome shotgun (WGS) entry which is preliminary data.</text>
</comment>
<evidence type="ECO:0000313" key="5">
    <source>
        <dbReference type="Proteomes" id="UP000580718"/>
    </source>
</evidence>
<accession>A0A323V734</accession>
<name>A0A323V734_9ACTN</name>
<reference evidence="3 4" key="1">
    <citation type="submission" date="2018-06" db="EMBL/GenBank/DDBJ databases">
        <title>Draft genome sequence of Modestobacter versicolor CP153-2.</title>
        <authorList>
            <person name="Gundlapally S.R."/>
        </authorList>
    </citation>
    <scope>NUCLEOTIDE SEQUENCE [LARGE SCALE GENOMIC DNA]</scope>
    <source>
        <strain evidence="3 4">CP153-2</strain>
    </source>
</reference>
<dbReference type="EMBL" id="QKNV01000154">
    <property type="protein sequence ID" value="PZA20687.1"/>
    <property type="molecule type" value="Genomic_DNA"/>
</dbReference>
<evidence type="ECO:0000259" key="1">
    <source>
        <dbReference type="Pfam" id="PF13399"/>
    </source>
</evidence>
<evidence type="ECO:0000313" key="2">
    <source>
        <dbReference type="EMBL" id="MBB3674501.1"/>
    </source>
</evidence>
<dbReference type="Proteomes" id="UP000247602">
    <property type="component" value="Unassembled WGS sequence"/>
</dbReference>
<dbReference type="OrthoDB" id="4864198at2"/>
<dbReference type="RefSeq" id="WP_110552878.1">
    <property type="nucleotide sequence ID" value="NZ_JACIBU010000001.1"/>
</dbReference>
<feature type="domain" description="LytR/CpsA/Psr regulator C-terminal" evidence="1">
    <location>
        <begin position="67"/>
        <end position="154"/>
    </location>
</feature>
<evidence type="ECO:0000313" key="3">
    <source>
        <dbReference type="EMBL" id="PZA20687.1"/>
    </source>
</evidence>